<feature type="compositionally biased region" description="Basic and acidic residues" evidence="1">
    <location>
        <begin position="169"/>
        <end position="190"/>
    </location>
</feature>
<feature type="region of interest" description="Disordered" evidence="1">
    <location>
        <begin position="233"/>
        <end position="270"/>
    </location>
</feature>
<feature type="compositionally biased region" description="Basic and acidic residues" evidence="1">
    <location>
        <begin position="244"/>
        <end position="256"/>
    </location>
</feature>
<accession>A0A183F2M5</accession>
<feature type="compositionally biased region" description="Polar residues" evidence="1">
    <location>
        <begin position="387"/>
        <end position="410"/>
    </location>
</feature>
<dbReference type="Proteomes" id="UP000050761">
    <property type="component" value="Unassembled WGS sequence"/>
</dbReference>
<keyword evidence="3" id="KW-1185">Reference proteome</keyword>
<reference evidence="4" key="2">
    <citation type="submission" date="2019-09" db="UniProtKB">
        <authorList>
            <consortium name="WormBaseParasite"/>
        </authorList>
    </citation>
    <scope>IDENTIFICATION</scope>
</reference>
<feature type="compositionally biased region" description="Basic and acidic residues" evidence="1">
    <location>
        <begin position="642"/>
        <end position="651"/>
    </location>
</feature>
<evidence type="ECO:0000313" key="3">
    <source>
        <dbReference type="Proteomes" id="UP000050761"/>
    </source>
</evidence>
<feature type="compositionally biased region" description="Polar residues" evidence="1">
    <location>
        <begin position="131"/>
        <end position="141"/>
    </location>
</feature>
<feature type="region of interest" description="Disordered" evidence="1">
    <location>
        <begin position="116"/>
        <end position="208"/>
    </location>
</feature>
<dbReference type="OrthoDB" id="5875004at2759"/>
<dbReference type="WBParaSite" id="HPBE_0000039401-mRNA-1">
    <property type="protein sequence ID" value="HPBE_0000039401-mRNA-1"/>
    <property type="gene ID" value="HPBE_0000039401"/>
</dbReference>
<dbReference type="EMBL" id="UZAH01000265">
    <property type="protein sequence ID" value="VDO18777.1"/>
    <property type="molecule type" value="Genomic_DNA"/>
</dbReference>
<feature type="region of interest" description="Disordered" evidence="1">
    <location>
        <begin position="330"/>
        <end position="415"/>
    </location>
</feature>
<feature type="compositionally biased region" description="Polar residues" evidence="1">
    <location>
        <begin position="199"/>
        <end position="208"/>
    </location>
</feature>
<proteinExistence type="predicted"/>
<evidence type="ECO:0000256" key="1">
    <source>
        <dbReference type="SAM" id="MobiDB-lite"/>
    </source>
</evidence>
<dbReference type="AlphaFoldDB" id="A0A183F2M5"/>
<name>A0A183F2M5_HELPZ</name>
<organism evidence="3 4">
    <name type="scientific">Heligmosomoides polygyrus</name>
    <name type="common">Parasitic roundworm</name>
    <dbReference type="NCBI Taxonomy" id="6339"/>
    <lineage>
        <taxon>Eukaryota</taxon>
        <taxon>Metazoa</taxon>
        <taxon>Ecdysozoa</taxon>
        <taxon>Nematoda</taxon>
        <taxon>Chromadorea</taxon>
        <taxon>Rhabditida</taxon>
        <taxon>Rhabditina</taxon>
        <taxon>Rhabditomorpha</taxon>
        <taxon>Strongyloidea</taxon>
        <taxon>Heligmosomidae</taxon>
        <taxon>Heligmosomoides</taxon>
    </lineage>
</organism>
<evidence type="ECO:0000313" key="2">
    <source>
        <dbReference type="EMBL" id="VDO18777.1"/>
    </source>
</evidence>
<feature type="compositionally biased region" description="Polar residues" evidence="1">
    <location>
        <begin position="257"/>
        <end position="267"/>
    </location>
</feature>
<feature type="region of interest" description="Disordered" evidence="1">
    <location>
        <begin position="620"/>
        <end position="651"/>
    </location>
</feature>
<reference evidence="2 3" key="1">
    <citation type="submission" date="2018-11" db="EMBL/GenBank/DDBJ databases">
        <authorList>
            <consortium name="Pathogen Informatics"/>
        </authorList>
    </citation>
    <scope>NUCLEOTIDE SEQUENCE [LARGE SCALE GENOMIC DNA]</scope>
</reference>
<feature type="compositionally biased region" description="Basic and acidic residues" evidence="1">
    <location>
        <begin position="626"/>
        <end position="635"/>
    </location>
</feature>
<gene>
    <name evidence="2" type="ORF">HPBE_LOCUS395</name>
</gene>
<feature type="compositionally biased region" description="Basic and acidic residues" evidence="1">
    <location>
        <begin position="47"/>
        <end position="61"/>
    </location>
</feature>
<evidence type="ECO:0000313" key="4">
    <source>
        <dbReference type="WBParaSite" id="HPBE_0000039401-mRNA-1"/>
    </source>
</evidence>
<protein>
    <submittedName>
        <fullName evidence="4">JmjC domain-containing protein</fullName>
    </submittedName>
</protein>
<sequence length="651" mass="74812">MVKAHPKRAAIIGLHQEGPKSKEIVHLLSVFQRLVRNTIDRFEELKSTTDRKGREQRERYERRPRKGQLQGRFTPDEPRDTSAGVARGTHVARIEIACEQEEQWNHGVEHDTVLPKAKNRQSQERCASAEQHANPQQSSRSIPPPPPCMPKFEVIDGYKPSQNQAAARKQRDADNVGGTEAKRRVEHPHYNSDPPIENQRYTNPLTKSNLKEKPWLAQEKTKVVVVNLARTAQSQLQRPSSARTSERNRESTKSRESNNPFHSSNARQPVDHIVPHQQAKNVQEVVLKMNSGQWPIKTDDEGAVVKAELPPSQKSCVHLNEKAEVAKNWEVLPRNRASPHEDRRERIDHASPKKRNSELRFEASQKRIQHKNRDDGDSSDRSDTAERTTVSTDSAFGSDTHALSSSSKTQRMLHNHQQKTRLLEVEAEKLLIYFKGHRPLLNYLGIGLTEMLWNRISALPLCEVELKLADVRNSLRTDDLNFDWEDRSRGYLSDGERDRHDRGNAEFRSGRFVKKSAAALIAKKQGLSQISPDEPSSSEIVDPRIAGEIQALREREDELRRSRTELGLPTLDEVMNRSFFGHGLRAAHSCDQLHQLVDNHFQNERYAREHEQERCARSSLAQVAQKESRRNEWKHQQGQHHQKSEEKWYAR</sequence>
<accession>A0A3P7U8E7</accession>
<feature type="compositionally biased region" description="Basic and acidic residues" evidence="1">
    <location>
        <begin position="338"/>
        <end position="386"/>
    </location>
</feature>
<feature type="region of interest" description="Disordered" evidence="1">
    <location>
        <begin position="47"/>
        <end position="86"/>
    </location>
</feature>
<feature type="compositionally biased region" description="Polar residues" evidence="1">
    <location>
        <begin position="233"/>
        <end position="243"/>
    </location>
</feature>